<keyword evidence="1" id="KW-0812">Transmembrane</keyword>
<accession>A0ABW4CDZ5</accession>
<proteinExistence type="predicted"/>
<protein>
    <submittedName>
        <fullName evidence="2">Uncharacterized protein</fullName>
    </submittedName>
</protein>
<reference evidence="3" key="1">
    <citation type="journal article" date="2019" name="Int. J. Syst. Evol. Microbiol.">
        <title>The Global Catalogue of Microorganisms (GCM) 10K type strain sequencing project: providing services to taxonomists for standard genome sequencing and annotation.</title>
        <authorList>
            <consortium name="The Broad Institute Genomics Platform"/>
            <consortium name="The Broad Institute Genome Sequencing Center for Infectious Disease"/>
            <person name="Wu L."/>
            <person name="Ma J."/>
        </authorList>
    </citation>
    <scope>NUCLEOTIDE SEQUENCE [LARGE SCALE GENOMIC DNA]</scope>
    <source>
        <strain evidence="3">S1</strain>
    </source>
</reference>
<keyword evidence="1" id="KW-0472">Membrane</keyword>
<sequence>MTAKRIPKDEKKNPWGWLYIQRSVDSHMAKKRKQKVVRQVDHMATMGRDLKRVVLWVGISVGVTAVIVAVVRMTS</sequence>
<dbReference type="EMBL" id="JBHTNU010000018">
    <property type="protein sequence ID" value="MFD1428123.1"/>
    <property type="molecule type" value="Genomic_DNA"/>
</dbReference>
<evidence type="ECO:0000313" key="2">
    <source>
        <dbReference type="EMBL" id="MFD1428123.1"/>
    </source>
</evidence>
<organism evidence="2 3">
    <name type="scientific">Kroppenstedtia sanguinis</name>
    <dbReference type="NCBI Taxonomy" id="1380684"/>
    <lineage>
        <taxon>Bacteria</taxon>
        <taxon>Bacillati</taxon>
        <taxon>Bacillota</taxon>
        <taxon>Bacilli</taxon>
        <taxon>Bacillales</taxon>
        <taxon>Thermoactinomycetaceae</taxon>
        <taxon>Kroppenstedtia</taxon>
    </lineage>
</organism>
<keyword evidence="3" id="KW-1185">Reference proteome</keyword>
<evidence type="ECO:0000256" key="1">
    <source>
        <dbReference type="SAM" id="Phobius"/>
    </source>
</evidence>
<gene>
    <name evidence="2" type="ORF">ACFQ4Y_14540</name>
</gene>
<keyword evidence="1" id="KW-1133">Transmembrane helix</keyword>
<feature type="transmembrane region" description="Helical" evidence="1">
    <location>
        <begin position="53"/>
        <end position="73"/>
    </location>
</feature>
<comment type="caution">
    <text evidence="2">The sequence shown here is derived from an EMBL/GenBank/DDBJ whole genome shotgun (WGS) entry which is preliminary data.</text>
</comment>
<evidence type="ECO:0000313" key="3">
    <source>
        <dbReference type="Proteomes" id="UP001597282"/>
    </source>
</evidence>
<dbReference type="Proteomes" id="UP001597282">
    <property type="component" value="Unassembled WGS sequence"/>
</dbReference>
<name>A0ABW4CDZ5_9BACL</name>